<dbReference type="InterPro" id="IPR036971">
    <property type="entry name" value="PDEase_catalytic_dom_sf"/>
</dbReference>
<keyword evidence="1" id="KW-0479">Metal-binding</keyword>
<comment type="caution">
    <text evidence="5">The sequence shown here is derived from an EMBL/GenBank/DDBJ whole genome shotgun (WGS) entry which is preliminary data.</text>
</comment>
<keyword evidence="2" id="KW-0378">Hydrolase</keyword>
<organism evidence="5 6">
    <name type="scientific">Seminavis robusta</name>
    <dbReference type="NCBI Taxonomy" id="568900"/>
    <lineage>
        <taxon>Eukaryota</taxon>
        <taxon>Sar</taxon>
        <taxon>Stramenopiles</taxon>
        <taxon>Ochrophyta</taxon>
        <taxon>Bacillariophyta</taxon>
        <taxon>Bacillariophyceae</taxon>
        <taxon>Bacillariophycidae</taxon>
        <taxon>Naviculales</taxon>
        <taxon>Naviculaceae</taxon>
        <taxon>Seminavis</taxon>
    </lineage>
</organism>
<dbReference type="GO" id="GO:0046872">
    <property type="term" value="F:metal ion binding"/>
    <property type="evidence" value="ECO:0007669"/>
    <property type="project" value="UniProtKB-KW"/>
</dbReference>
<gene>
    <name evidence="5" type="ORF">SEMRO_897_G217460.1</name>
</gene>
<keyword evidence="6" id="KW-1185">Reference proteome</keyword>
<protein>
    <submittedName>
        <fullName evidence="5">cAMP-specific 3',5'-cyclic phosphodiesterase 4D</fullName>
    </submittedName>
</protein>
<feature type="compositionally biased region" description="Polar residues" evidence="3">
    <location>
        <begin position="474"/>
        <end position="489"/>
    </location>
</feature>
<dbReference type="PANTHER" id="PTHR11347">
    <property type="entry name" value="CYCLIC NUCLEOTIDE PHOSPHODIESTERASE"/>
    <property type="match status" value="1"/>
</dbReference>
<evidence type="ECO:0000259" key="4">
    <source>
        <dbReference type="Pfam" id="PF00233"/>
    </source>
</evidence>
<dbReference type="Gene3D" id="1.10.1300.10">
    <property type="entry name" value="3'5'-cyclic nucleotide phosphodiesterase, catalytic domain"/>
    <property type="match status" value="2"/>
</dbReference>
<evidence type="ECO:0000313" key="6">
    <source>
        <dbReference type="Proteomes" id="UP001153069"/>
    </source>
</evidence>
<dbReference type="InterPro" id="IPR002073">
    <property type="entry name" value="PDEase_catalytic_dom"/>
</dbReference>
<evidence type="ECO:0000256" key="1">
    <source>
        <dbReference type="ARBA" id="ARBA00022723"/>
    </source>
</evidence>
<feature type="region of interest" description="Disordered" evidence="3">
    <location>
        <begin position="133"/>
        <end position="178"/>
    </location>
</feature>
<dbReference type="GO" id="GO:0007165">
    <property type="term" value="P:signal transduction"/>
    <property type="evidence" value="ECO:0007669"/>
    <property type="project" value="InterPro"/>
</dbReference>
<accession>A0A9N8EEU6</accession>
<dbReference type="AlphaFoldDB" id="A0A9N8EEU6"/>
<feature type="domain" description="PDEase" evidence="4">
    <location>
        <begin position="192"/>
        <end position="283"/>
    </location>
</feature>
<evidence type="ECO:0000256" key="2">
    <source>
        <dbReference type="ARBA" id="ARBA00022801"/>
    </source>
</evidence>
<feature type="compositionally biased region" description="Basic and acidic residues" evidence="3">
    <location>
        <begin position="412"/>
        <end position="427"/>
    </location>
</feature>
<feature type="region of interest" description="Disordered" evidence="3">
    <location>
        <begin position="412"/>
        <end position="516"/>
    </location>
</feature>
<dbReference type="SUPFAM" id="SSF109604">
    <property type="entry name" value="HD-domain/PDEase-like"/>
    <property type="match status" value="2"/>
</dbReference>
<proteinExistence type="predicted"/>
<name>A0A9N8EEU6_9STRA</name>
<dbReference type="OrthoDB" id="43191at2759"/>
<reference evidence="5" key="1">
    <citation type="submission" date="2020-06" db="EMBL/GenBank/DDBJ databases">
        <authorList>
            <consortium name="Plant Systems Biology data submission"/>
        </authorList>
    </citation>
    <scope>NUCLEOTIDE SEQUENCE</scope>
    <source>
        <strain evidence="5">D6</strain>
    </source>
</reference>
<feature type="compositionally biased region" description="Low complexity" evidence="3">
    <location>
        <begin position="164"/>
        <end position="178"/>
    </location>
</feature>
<dbReference type="Proteomes" id="UP001153069">
    <property type="component" value="Unassembled WGS sequence"/>
</dbReference>
<feature type="region of interest" description="Disordered" evidence="3">
    <location>
        <begin position="305"/>
        <end position="337"/>
    </location>
</feature>
<evidence type="ECO:0000256" key="3">
    <source>
        <dbReference type="SAM" id="MobiDB-lite"/>
    </source>
</evidence>
<evidence type="ECO:0000313" key="5">
    <source>
        <dbReference type="EMBL" id="CAB9517981.1"/>
    </source>
</evidence>
<sequence length="728" mass="82472">MNKWTREHAAQALALTSQEWDKLGFSKDPQVAPSSDIDVITERIVSLMAIRTVALLSTLDDYDDFSTTTICRSILLNDNKWPETLTPQIVQELRLYVKRILSGYSRNWYHNREHAYHVTISANKLLDMMINPAHQDNGHERHNTNGNNTRTTTNGHNHRRQPQHQHSTAPTPHSSSTLSCRTFGLRRDTYLQFTLVFAALIHDVQHAGISNRQLALEDDPISILYNDSSALEQQSLTIGFTEFLQPEFANYRKLIFPNRQVYAGFRKTVVNLVLATDIANPERMQITKDKWKAAFGDEQAHLLTEQQQQQRDRRESAITEITLPRQNNSSSTVRESRRRSIGSLFSDITVEYNLLNNALGDEASLSESSDRDEAFEDIDPNSNHNNNHNADGSHYRSCTPDSTIVSQLLQKIDESDKERRNSDPSEHDGEDNNNNNNNNQRLDMVMSSQDLGYSPATMDTKETNGGASAGGGSHQSAYSEGTYPLTSQPIAALRSRSMRTSRRGSTTNVSDGYSSMMRGNMRRASMSTGDDMMKRLQRRLSAASAKTTGDLNAKRYRHRLGIMRSVDLGGETIENYSRKGSICSAASFENEPRGKRTYHLEEFDQPDELRATVVLETMLLCCDVAHNLQGWDHMLKWSHKLYWELHEANKSGRGFDPSSGWFVGQTGFLRNYMLPLAQKLDRTGVFGLRHGQLFGNTTQSILDAWEEHGEEVTSLLLSKRVIDLHPFR</sequence>
<dbReference type="EMBL" id="CAICTM010000895">
    <property type="protein sequence ID" value="CAB9517981.1"/>
    <property type="molecule type" value="Genomic_DNA"/>
</dbReference>
<feature type="region of interest" description="Disordered" evidence="3">
    <location>
        <begin position="364"/>
        <end position="399"/>
    </location>
</feature>
<dbReference type="GO" id="GO:0004114">
    <property type="term" value="F:3',5'-cyclic-nucleotide phosphodiesterase activity"/>
    <property type="evidence" value="ECO:0007669"/>
    <property type="project" value="InterPro"/>
</dbReference>
<dbReference type="Pfam" id="PF00233">
    <property type="entry name" value="PDEase_I"/>
    <property type="match status" value="1"/>
</dbReference>
<feature type="compositionally biased region" description="Low complexity" evidence="3">
    <location>
        <begin position="144"/>
        <end position="155"/>
    </location>
</feature>